<protein>
    <recommendedName>
        <fullName evidence="3">Haem-binding uptake Tiki superfamily ChaN domain-containing protein</fullName>
    </recommendedName>
</protein>
<sequence>MVLATLHAMHAEVPAYGFDRLGSIIETLEPDVLCLEVQPRDLEVHGPERVKQEYPRVIYPLLARHRYAVYALEPAEPEFSAIVKPYASASQAFGQQHPRQAQAFAAYGEAALKALVAYWTSPRRVNDATTDAVLDAKHQLQQDMVGPGERAGWQAWNGHFLQVIQRAAREHPGARIVVAVGVEHTYWLRRHLRGLPGITLEDTASLLPDTDTDTEPR</sequence>
<reference evidence="1 2" key="1">
    <citation type="submission" date="2016-02" db="EMBL/GenBank/DDBJ databases">
        <title>Complete genome sequencing and analysis of ATSB10, Dyella thiooxydans isolated from rhizosphere soil of sunflower (Helianthus annuus L.).</title>
        <authorList>
            <person name="Lee Y."/>
            <person name="Hwangbo K."/>
            <person name="Chung H."/>
            <person name="Yoo J."/>
            <person name="Kim K.Y."/>
            <person name="Sa T.M."/>
            <person name="Um Y."/>
            <person name="Madhaiyan M."/>
        </authorList>
    </citation>
    <scope>NUCLEOTIDE SEQUENCE [LARGE SCALE GENOMIC DNA]</scope>
    <source>
        <strain evidence="1 2">ATSB10</strain>
    </source>
</reference>
<dbReference type="Proteomes" id="UP000077255">
    <property type="component" value="Chromosome"/>
</dbReference>
<accession>A0A161JX90</accession>
<dbReference type="STRING" id="445710.ATSB10_14610"/>
<dbReference type="EMBL" id="CP014841">
    <property type="protein sequence ID" value="AND68915.1"/>
    <property type="molecule type" value="Genomic_DNA"/>
</dbReference>
<evidence type="ECO:0000313" key="1">
    <source>
        <dbReference type="EMBL" id="AND68915.1"/>
    </source>
</evidence>
<dbReference type="AlphaFoldDB" id="A0A161JX90"/>
<dbReference type="PATRIC" id="fig|445710.3.peg.1456"/>
<keyword evidence="2" id="KW-1185">Reference proteome</keyword>
<gene>
    <name evidence="1" type="ORF">ATSB10_14610</name>
</gene>
<evidence type="ECO:0008006" key="3">
    <source>
        <dbReference type="Google" id="ProtNLM"/>
    </source>
</evidence>
<dbReference type="KEGG" id="dtx:ATSB10_14610"/>
<proteinExistence type="predicted"/>
<evidence type="ECO:0000313" key="2">
    <source>
        <dbReference type="Proteomes" id="UP000077255"/>
    </source>
</evidence>
<name>A0A161JX90_9GAMM</name>
<organism evidence="1 2">
    <name type="scientific">Dyella thiooxydans</name>
    <dbReference type="NCBI Taxonomy" id="445710"/>
    <lineage>
        <taxon>Bacteria</taxon>
        <taxon>Pseudomonadati</taxon>
        <taxon>Pseudomonadota</taxon>
        <taxon>Gammaproteobacteria</taxon>
        <taxon>Lysobacterales</taxon>
        <taxon>Rhodanobacteraceae</taxon>
        <taxon>Dyella</taxon>
    </lineage>
</organism>